<evidence type="ECO:0000256" key="2">
    <source>
        <dbReference type="ARBA" id="ARBA00010992"/>
    </source>
</evidence>
<feature type="transmembrane region" description="Helical" evidence="8">
    <location>
        <begin position="66"/>
        <end position="87"/>
    </location>
</feature>
<evidence type="ECO:0000259" key="9">
    <source>
        <dbReference type="PROSITE" id="PS50850"/>
    </source>
</evidence>
<keyword evidence="3 7" id="KW-0813">Transport</keyword>
<feature type="transmembrane region" description="Helical" evidence="8">
    <location>
        <begin position="415"/>
        <end position="433"/>
    </location>
</feature>
<dbReference type="Proteomes" id="UP000030143">
    <property type="component" value="Unassembled WGS sequence"/>
</dbReference>
<dbReference type="PANTHER" id="PTHR48022">
    <property type="entry name" value="PLASTIDIC GLUCOSE TRANSPORTER 4"/>
    <property type="match status" value="1"/>
</dbReference>
<dbReference type="GO" id="GO:0005351">
    <property type="term" value="F:carbohydrate:proton symporter activity"/>
    <property type="evidence" value="ECO:0007669"/>
    <property type="project" value="TreeGrafter"/>
</dbReference>
<feature type="transmembrane region" description="Helical" evidence="8">
    <location>
        <begin position="445"/>
        <end position="464"/>
    </location>
</feature>
<evidence type="ECO:0000256" key="6">
    <source>
        <dbReference type="ARBA" id="ARBA00023136"/>
    </source>
</evidence>
<organism evidence="10 11">
    <name type="scientific">Penicillium expansum</name>
    <name type="common">Blue mold rot fungus</name>
    <dbReference type="NCBI Taxonomy" id="27334"/>
    <lineage>
        <taxon>Eukaryota</taxon>
        <taxon>Fungi</taxon>
        <taxon>Dikarya</taxon>
        <taxon>Ascomycota</taxon>
        <taxon>Pezizomycotina</taxon>
        <taxon>Eurotiomycetes</taxon>
        <taxon>Eurotiomycetidae</taxon>
        <taxon>Eurotiales</taxon>
        <taxon>Aspergillaceae</taxon>
        <taxon>Penicillium</taxon>
    </lineage>
</organism>
<feature type="domain" description="Major facilitator superfamily (MFS) profile" evidence="9">
    <location>
        <begin position="31"/>
        <end position="468"/>
    </location>
</feature>
<dbReference type="Pfam" id="PF00083">
    <property type="entry name" value="Sugar_tr"/>
    <property type="match status" value="1"/>
</dbReference>
<dbReference type="GO" id="GO:0016020">
    <property type="term" value="C:membrane"/>
    <property type="evidence" value="ECO:0007669"/>
    <property type="project" value="UniProtKB-SubCell"/>
</dbReference>
<dbReference type="InterPro" id="IPR050360">
    <property type="entry name" value="MFS_Sugar_Transporters"/>
</dbReference>
<evidence type="ECO:0000313" key="11">
    <source>
        <dbReference type="Proteomes" id="UP000030143"/>
    </source>
</evidence>
<dbReference type="InterPro" id="IPR005829">
    <property type="entry name" value="Sugar_transporter_CS"/>
</dbReference>
<comment type="subcellular location">
    <subcellularLocation>
        <location evidence="1">Membrane</location>
        <topology evidence="1">Multi-pass membrane protein</topology>
    </subcellularLocation>
</comment>
<dbReference type="NCBIfam" id="TIGR00879">
    <property type="entry name" value="SP"/>
    <property type="match status" value="1"/>
</dbReference>
<comment type="similarity">
    <text evidence="2 7">Belongs to the major facilitator superfamily. Sugar transporter (TC 2.A.1.1) family.</text>
</comment>
<comment type="caution">
    <text evidence="10">The sequence shown here is derived from an EMBL/GenBank/DDBJ whole genome shotgun (WGS) entry which is preliminary data.</text>
</comment>
<dbReference type="PROSITE" id="PS00216">
    <property type="entry name" value="SUGAR_TRANSPORT_1"/>
    <property type="match status" value="1"/>
</dbReference>
<feature type="transmembrane region" description="Helical" evidence="8">
    <location>
        <begin position="279"/>
        <end position="301"/>
    </location>
</feature>
<keyword evidence="4 8" id="KW-0812">Transmembrane</keyword>
<dbReference type="PROSITE" id="PS50850">
    <property type="entry name" value="MFS"/>
    <property type="match status" value="1"/>
</dbReference>
<keyword evidence="6 8" id="KW-0472">Membrane</keyword>
<evidence type="ECO:0000256" key="1">
    <source>
        <dbReference type="ARBA" id="ARBA00004141"/>
    </source>
</evidence>
<dbReference type="InterPro" id="IPR005828">
    <property type="entry name" value="MFS_sugar_transport-like"/>
</dbReference>
<dbReference type="GeneID" id="27678667"/>
<dbReference type="OrthoDB" id="6133115at2759"/>
<dbReference type="AlphaFoldDB" id="A0A0A2JFA0"/>
<feature type="transmembrane region" description="Helical" evidence="8">
    <location>
        <begin position="25"/>
        <end position="46"/>
    </location>
</feature>
<dbReference type="InterPro" id="IPR020846">
    <property type="entry name" value="MFS_dom"/>
</dbReference>
<reference evidence="10 11" key="1">
    <citation type="journal article" date="2015" name="Mol. Plant Microbe Interact.">
        <title>Genome, transcriptome, and functional analyses of Penicillium expansum provide new insights into secondary metabolism and pathogenicity.</title>
        <authorList>
            <person name="Ballester A.R."/>
            <person name="Marcet-Houben M."/>
            <person name="Levin E."/>
            <person name="Sela N."/>
            <person name="Selma-Lazaro C."/>
            <person name="Carmona L."/>
            <person name="Wisniewski M."/>
            <person name="Droby S."/>
            <person name="Gonzalez-Candelas L."/>
            <person name="Gabaldon T."/>
        </authorList>
    </citation>
    <scope>NUCLEOTIDE SEQUENCE [LARGE SCALE GENOMIC DNA]</scope>
    <source>
        <strain evidence="10 11">MD-8</strain>
    </source>
</reference>
<gene>
    <name evidence="10" type="ORF">PEX2_059750</name>
</gene>
<dbReference type="SUPFAM" id="SSF103473">
    <property type="entry name" value="MFS general substrate transporter"/>
    <property type="match status" value="1"/>
</dbReference>
<evidence type="ECO:0000313" key="10">
    <source>
        <dbReference type="EMBL" id="KGO53343.1"/>
    </source>
</evidence>
<sequence length="507" mass="56375">MEDKPTARAISLLASPKPWWKTTHLIYLNTIIASLILFSSTFGYDISLMNSLQSLPQWQTFMDNPTGIKLGFINALQSIGSILFLPIQAWSANRFGRKPTILAGYIFIVLGVALQAAAQNTNTFIYSRLLIGIASAWFQCAVILVTEIAYPSHRALVTAIYMCQYYVGSSLSAWISFGMRNAQSSWAWRVPVLMQIALPILALPGTLFMPESPRWLISCGRVEEARSMLVRFHAGGDEGSQLVASEMEEISQALALERKNQLEARWIDCVRTPGNRYRLFLSVSLGVFAQWNGGGVVSYYLTLILDTIGITSTTDQTLINGFLQLWNLIMSVVGACLVDRAGRRALFITSTVIMLISYIFITALSGSFTTTGTSAVGTAVIPFLFIYYAGYDIAFTPLLLAYPAEIWTTSLRAKGVAISTISNYIALVFNQLINPIAFERISWKYYFVFLVVLLVVLVVVWKTYPETRGRSLEDIALIFDGEEARVTANDAIVTAEKGHHRIIEHRS</sequence>
<dbReference type="PhylomeDB" id="A0A0A2JFA0"/>
<evidence type="ECO:0000256" key="8">
    <source>
        <dbReference type="SAM" id="Phobius"/>
    </source>
</evidence>
<accession>A0A0A2JFA0</accession>
<dbReference type="InterPro" id="IPR003663">
    <property type="entry name" value="Sugar/inositol_transpt"/>
</dbReference>
<dbReference type="InterPro" id="IPR036259">
    <property type="entry name" value="MFS_trans_sf"/>
</dbReference>
<evidence type="ECO:0000256" key="5">
    <source>
        <dbReference type="ARBA" id="ARBA00022989"/>
    </source>
</evidence>
<protein>
    <submittedName>
        <fullName evidence="10">Major facilitator superfamily domain, general substrate transporter</fullName>
    </submittedName>
</protein>
<feature type="transmembrane region" description="Helical" evidence="8">
    <location>
        <begin position="99"/>
        <end position="118"/>
    </location>
</feature>
<feature type="transmembrane region" description="Helical" evidence="8">
    <location>
        <begin position="380"/>
        <end position="403"/>
    </location>
</feature>
<dbReference type="Gene3D" id="1.20.1250.20">
    <property type="entry name" value="MFS general substrate transporter like domains"/>
    <property type="match status" value="1"/>
</dbReference>
<dbReference type="PANTHER" id="PTHR48022:SF3">
    <property type="entry name" value="HEXOSE TRANSPORTER PROTEIN (AFU_ORTHOLOGUE AFUA_8G04480)-RELATED"/>
    <property type="match status" value="1"/>
</dbReference>
<evidence type="ECO:0000256" key="7">
    <source>
        <dbReference type="RuleBase" id="RU003346"/>
    </source>
</evidence>
<dbReference type="RefSeq" id="XP_016595970.1">
    <property type="nucleotide sequence ID" value="XM_016743248.1"/>
</dbReference>
<dbReference type="HOGENOM" id="CLU_001265_30_13_1"/>
<dbReference type="EMBL" id="JQFZ01000251">
    <property type="protein sequence ID" value="KGO53343.1"/>
    <property type="molecule type" value="Genomic_DNA"/>
</dbReference>
<feature type="transmembrane region" description="Helical" evidence="8">
    <location>
        <begin position="321"/>
        <end position="338"/>
    </location>
</feature>
<dbReference type="FunFam" id="1.20.1250.20:FF:000134">
    <property type="entry name" value="MFS sugar transporter protein"/>
    <property type="match status" value="1"/>
</dbReference>
<evidence type="ECO:0000256" key="4">
    <source>
        <dbReference type="ARBA" id="ARBA00022692"/>
    </source>
</evidence>
<feature type="transmembrane region" description="Helical" evidence="8">
    <location>
        <begin position="124"/>
        <end position="144"/>
    </location>
</feature>
<feature type="transmembrane region" description="Helical" evidence="8">
    <location>
        <begin position="345"/>
        <end position="368"/>
    </location>
</feature>
<keyword evidence="5 8" id="KW-1133">Transmembrane helix</keyword>
<name>A0A0A2JFA0_PENEN</name>
<evidence type="ECO:0000256" key="3">
    <source>
        <dbReference type="ARBA" id="ARBA00022448"/>
    </source>
</evidence>
<feature type="transmembrane region" description="Helical" evidence="8">
    <location>
        <begin position="156"/>
        <end position="175"/>
    </location>
</feature>
<keyword evidence="11" id="KW-1185">Reference proteome</keyword>
<dbReference type="VEuPathDB" id="FungiDB:PEXP_074940"/>
<proteinExistence type="inferred from homology"/>